<dbReference type="STRING" id="79923.A0A419QDN6"/>
<evidence type="ECO:0000256" key="1">
    <source>
        <dbReference type="ARBA" id="ARBA00010630"/>
    </source>
</evidence>
<keyword evidence="5" id="KW-0819">tRNA processing</keyword>
<comment type="catalytic activity">
    <reaction evidence="11">
        <text>L-seryl-[protein] + ATP = O-phospho-L-seryl-[protein] + ADP + H(+)</text>
        <dbReference type="Rhea" id="RHEA:17989"/>
        <dbReference type="Rhea" id="RHEA-COMP:9863"/>
        <dbReference type="Rhea" id="RHEA-COMP:11604"/>
        <dbReference type="ChEBI" id="CHEBI:15378"/>
        <dbReference type="ChEBI" id="CHEBI:29999"/>
        <dbReference type="ChEBI" id="CHEBI:30616"/>
        <dbReference type="ChEBI" id="CHEBI:83421"/>
        <dbReference type="ChEBI" id="CHEBI:456216"/>
        <dbReference type="EC" id="2.7.11.1"/>
    </reaction>
</comment>
<keyword evidence="4" id="KW-0808">Transferase</keyword>
<dbReference type="Pfam" id="PF06293">
    <property type="entry name" value="Kdo"/>
    <property type="match status" value="1"/>
</dbReference>
<keyword evidence="9" id="KW-0238">DNA-binding</keyword>
<organism evidence="14 15">
    <name type="scientific">Clonorchis sinensis</name>
    <name type="common">Chinese liver fluke</name>
    <dbReference type="NCBI Taxonomy" id="79923"/>
    <lineage>
        <taxon>Eukaryota</taxon>
        <taxon>Metazoa</taxon>
        <taxon>Spiralia</taxon>
        <taxon>Lophotrochozoa</taxon>
        <taxon>Platyhelminthes</taxon>
        <taxon>Trematoda</taxon>
        <taxon>Digenea</taxon>
        <taxon>Opisthorchiida</taxon>
        <taxon>Opisthorchiata</taxon>
        <taxon>Opisthorchiidae</taxon>
        <taxon>Clonorchis</taxon>
    </lineage>
</organism>
<dbReference type="EMBL" id="NIRI02000042">
    <property type="protein sequence ID" value="KAG5448107.1"/>
    <property type="molecule type" value="Genomic_DNA"/>
</dbReference>
<feature type="compositionally biased region" description="Polar residues" evidence="13">
    <location>
        <begin position="563"/>
        <end position="572"/>
    </location>
</feature>
<keyword evidence="6" id="KW-0547">Nucleotide-binding</keyword>
<dbReference type="Gene3D" id="1.10.287.1490">
    <property type="match status" value="1"/>
</dbReference>
<comment type="caution">
    <text evidence="14">The sequence shown here is derived from an EMBL/GenBank/DDBJ whole genome shotgun (WGS) entry which is preliminary data.</text>
</comment>
<protein>
    <recommendedName>
        <fullName evidence="2">non-specific serine/threonine protein kinase</fullName>
        <ecNumber evidence="2">2.7.11.1</ecNumber>
    </recommendedName>
</protein>
<evidence type="ECO:0000256" key="12">
    <source>
        <dbReference type="SAM" id="Coils"/>
    </source>
</evidence>
<evidence type="ECO:0000313" key="14">
    <source>
        <dbReference type="EMBL" id="KAG5448107.1"/>
    </source>
</evidence>
<evidence type="ECO:0000256" key="9">
    <source>
        <dbReference type="ARBA" id="ARBA00023125"/>
    </source>
</evidence>
<dbReference type="InterPro" id="IPR000719">
    <property type="entry name" value="Prot_kinase_dom"/>
</dbReference>
<dbReference type="OrthoDB" id="3399at2759"/>
<dbReference type="SMART" id="SM00674">
    <property type="entry name" value="CENPB"/>
    <property type="match status" value="1"/>
</dbReference>
<dbReference type="SUPFAM" id="SSF103657">
    <property type="entry name" value="BAR/IMD domain-like"/>
    <property type="match status" value="1"/>
</dbReference>
<evidence type="ECO:0000256" key="10">
    <source>
        <dbReference type="ARBA" id="ARBA00047899"/>
    </source>
</evidence>
<accession>A0A419QDN6</accession>
<feature type="coiled-coil region" evidence="12">
    <location>
        <begin position="149"/>
        <end position="180"/>
    </location>
</feature>
<keyword evidence="12" id="KW-0175">Coiled coil</keyword>
<dbReference type="PANTHER" id="PTHR23313">
    <property type="entry name" value="TSEC1-RELATED"/>
    <property type="match status" value="1"/>
</dbReference>
<dbReference type="Gene3D" id="3.30.200.20">
    <property type="entry name" value="Phosphorylase Kinase, domain 1"/>
    <property type="match status" value="1"/>
</dbReference>
<evidence type="ECO:0000256" key="11">
    <source>
        <dbReference type="ARBA" id="ARBA00048679"/>
    </source>
</evidence>
<proteinExistence type="inferred from homology"/>
<dbReference type="SUPFAM" id="SSF46689">
    <property type="entry name" value="Homeodomain-like"/>
    <property type="match status" value="1"/>
</dbReference>
<evidence type="ECO:0000256" key="2">
    <source>
        <dbReference type="ARBA" id="ARBA00012513"/>
    </source>
</evidence>
<dbReference type="Pfam" id="PF03221">
    <property type="entry name" value="HTH_Tnp_Tc5"/>
    <property type="match status" value="1"/>
</dbReference>
<dbReference type="PROSITE" id="PS51253">
    <property type="entry name" value="HTH_CENPB"/>
    <property type="match status" value="1"/>
</dbReference>
<keyword evidence="8" id="KW-0067">ATP-binding</keyword>
<dbReference type="InterPro" id="IPR008266">
    <property type="entry name" value="Tyr_kinase_AS"/>
</dbReference>
<dbReference type="InterPro" id="IPR027267">
    <property type="entry name" value="AH/BAR_dom_sf"/>
</dbReference>
<dbReference type="PANTHER" id="PTHR23313:SF0">
    <property type="entry name" value="TESTIS-EXPRESSED PROTEIN 9"/>
    <property type="match status" value="1"/>
</dbReference>
<feature type="coiled-coil region" evidence="12">
    <location>
        <begin position="261"/>
        <end position="397"/>
    </location>
</feature>
<dbReference type="InParanoid" id="A0A419QDN6"/>
<evidence type="ECO:0000256" key="5">
    <source>
        <dbReference type="ARBA" id="ARBA00022694"/>
    </source>
</evidence>
<evidence type="ECO:0000256" key="4">
    <source>
        <dbReference type="ARBA" id="ARBA00022679"/>
    </source>
</evidence>
<gene>
    <name evidence="14" type="ORF">CSKR_111619</name>
</gene>
<dbReference type="Gene3D" id="1.10.10.60">
    <property type="entry name" value="Homeodomain-like"/>
    <property type="match status" value="1"/>
</dbReference>
<dbReference type="Gene3D" id="1.10.510.10">
    <property type="entry name" value="Transferase(Phosphotransferase) domain 1"/>
    <property type="match status" value="1"/>
</dbReference>
<reference evidence="14 15" key="2">
    <citation type="journal article" date="2021" name="Genomics">
        <title>High-quality reference genome for Clonorchis sinensis.</title>
        <authorList>
            <person name="Young N.D."/>
            <person name="Stroehlein A.J."/>
            <person name="Kinkar L."/>
            <person name="Wang T."/>
            <person name="Sohn W.M."/>
            <person name="Chang B.C.H."/>
            <person name="Kaur P."/>
            <person name="Weisz D."/>
            <person name="Dudchenko O."/>
            <person name="Aiden E.L."/>
            <person name="Korhonen P.K."/>
            <person name="Gasser R.B."/>
        </authorList>
    </citation>
    <scope>NUCLEOTIDE SEQUENCE [LARGE SCALE GENOMIC DNA]</scope>
    <source>
        <strain evidence="14">Cs-k2</strain>
    </source>
</reference>
<name>A0A419QDN6_CLOSI</name>
<evidence type="ECO:0000256" key="8">
    <source>
        <dbReference type="ARBA" id="ARBA00022840"/>
    </source>
</evidence>
<keyword evidence="15" id="KW-1185">Reference proteome</keyword>
<comment type="similarity">
    <text evidence="1">Belongs to the protein kinase superfamily. BUD32 family.</text>
</comment>
<dbReference type="SUPFAM" id="SSF56112">
    <property type="entry name" value="Protein kinase-like (PK-like)"/>
    <property type="match status" value="1"/>
</dbReference>
<keyword evidence="7 14" id="KW-0418">Kinase</keyword>
<dbReference type="EC" id="2.7.11.1" evidence="2"/>
<dbReference type="InterPro" id="IPR006600">
    <property type="entry name" value="HTH_CenpB_DNA-bd_dom"/>
</dbReference>
<dbReference type="InterPro" id="IPR011009">
    <property type="entry name" value="Kinase-like_dom_sf"/>
</dbReference>
<dbReference type="GO" id="GO:0005524">
    <property type="term" value="F:ATP binding"/>
    <property type="evidence" value="ECO:0007669"/>
    <property type="project" value="UniProtKB-KW"/>
</dbReference>
<evidence type="ECO:0000256" key="13">
    <source>
        <dbReference type="SAM" id="MobiDB-lite"/>
    </source>
</evidence>
<evidence type="ECO:0000256" key="6">
    <source>
        <dbReference type="ARBA" id="ARBA00022741"/>
    </source>
</evidence>
<evidence type="ECO:0000256" key="7">
    <source>
        <dbReference type="ARBA" id="ARBA00022777"/>
    </source>
</evidence>
<dbReference type="GO" id="GO:0000408">
    <property type="term" value="C:EKC/KEOPS complex"/>
    <property type="evidence" value="ECO:0007669"/>
    <property type="project" value="UniProtKB-ARBA"/>
</dbReference>
<dbReference type="GO" id="GO:0003677">
    <property type="term" value="F:DNA binding"/>
    <property type="evidence" value="ECO:0007669"/>
    <property type="project" value="UniProtKB-KW"/>
</dbReference>
<comment type="catalytic activity">
    <reaction evidence="10">
        <text>L-threonyl-[protein] + ATP = O-phospho-L-threonyl-[protein] + ADP + H(+)</text>
        <dbReference type="Rhea" id="RHEA:46608"/>
        <dbReference type="Rhea" id="RHEA-COMP:11060"/>
        <dbReference type="Rhea" id="RHEA-COMP:11605"/>
        <dbReference type="ChEBI" id="CHEBI:15378"/>
        <dbReference type="ChEBI" id="CHEBI:30013"/>
        <dbReference type="ChEBI" id="CHEBI:30616"/>
        <dbReference type="ChEBI" id="CHEBI:61977"/>
        <dbReference type="ChEBI" id="CHEBI:456216"/>
        <dbReference type="EC" id="2.7.11.1"/>
    </reaction>
</comment>
<keyword evidence="3" id="KW-0723">Serine/threonine-protein kinase</keyword>
<evidence type="ECO:0000256" key="3">
    <source>
        <dbReference type="ARBA" id="ARBA00022527"/>
    </source>
</evidence>
<evidence type="ECO:0000313" key="15">
    <source>
        <dbReference type="Proteomes" id="UP000286415"/>
    </source>
</evidence>
<dbReference type="Proteomes" id="UP000286415">
    <property type="component" value="Unassembled WGS sequence"/>
</dbReference>
<dbReference type="FunFam" id="3.30.200.20:FF:000201">
    <property type="entry name" value="TP53-regulating kinase isoform X1"/>
    <property type="match status" value="1"/>
</dbReference>
<feature type="compositionally biased region" description="Basic residues" evidence="13">
    <location>
        <begin position="118"/>
        <end position="129"/>
    </location>
</feature>
<feature type="region of interest" description="Disordered" evidence="13">
    <location>
        <begin position="563"/>
        <end position="585"/>
    </location>
</feature>
<dbReference type="InterPro" id="IPR009057">
    <property type="entry name" value="Homeodomain-like_sf"/>
</dbReference>
<dbReference type="AlphaFoldDB" id="A0A419QDN6"/>
<reference evidence="14 15" key="1">
    <citation type="journal article" date="2018" name="Biotechnol. Adv.">
        <title>Improved genomic resources and new bioinformatic workflow for the carcinogenic parasite Clonorchis sinensis: Biotechnological implications.</title>
        <authorList>
            <person name="Wang D."/>
            <person name="Korhonen P.K."/>
            <person name="Gasser R.B."/>
            <person name="Young N.D."/>
        </authorList>
    </citation>
    <scope>NUCLEOTIDE SEQUENCE [LARGE SCALE GENOMIC DNA]</scope>
    <source>
        <strain evidence="14">Cs-k2</strain>
    </source>
</reference>
<dbReference type="PROSITE" id="PS50011">
    <property type="entry name" value="PROTEIN_KINASE_DOM"/>
    <property type="match status" value="1"/>
</dbReference>
<dbReference type="GO" id="GO:0004674">
    <property type="term" value="F:protein serine/threonine kinase activity"/>
    <property type="evidence" value="ECO:0007669"/>
    <property type="project" value="UniProtKB-KW"/>
</dbReference>
<sequence>MDQCLERKFTEQKVRGSNPTSVSRLSLSRLGQPGSILALMLPSGRMAASHQRDAKAELSCDRPSDWALPALPYLWKMLCCLPLRNDGLGKIVRPNTLSVPSFNATRRKQEGWGTARLPKPRQKKSRCRTHCTMSHRTPRTHLPIPVGGLQSKEEEYRTLNAQLEAKTAKLLREADEVIQTAHGLNTDDVMEACDLLSDENDVPLGVAAVSTVDSQGEIGDCCDDDVLPQPATKLSVNSQNRYLKAKVRALQQEAHKVIAELNLCRDDNSQLKKRVQELEDERNRLQRLTTTHSAQVEKVKKTLAEARTQCDVLEAERNSLKKENETTKRATTQQATELKSANVRLQRALDETEKLRRELDHLRSSNRETTDSLKHTVEQLTVDNRRLERQKNELISVFKKQLRLIDVLRRQKMLIEASKCLQLTEEEFLKSLDWQSSSETESKRKRYSPCVPEPGLGNVPETVTNWTVDNFSSCPIVFPNECTGGKNEQQTSGLIDTLCFDWYKTASSSGLRLSENMILQAAVRIAAEHGFENFQASQEWLDDFLNRNQISIKGVSAMNSGPNLSANGSVGNPSHPHLSPPPSGTLVHQGAEARLYSTTLYTSSSPRKCIVKERFVKTYRHPTLDSSLSAQRIRAEVRLLVHCRKLGLDVPAVLQVDVPSRRIWLGLIGPDALTLHDWFKKLAADCVDTPTTPAGDSSPNLKHYAGVRLKHLTSALGRLLSRLHANHVVHGDLTLANILVHKATEEELSGSAEPRLAIIDFGLSSAVSHSAIQRLPEEKAVDLYVFERALINAIDMNFLSTVGKDFPQFSSPEKLMTAILDAYLDHYASQATPLRYESNENGTRCGVDSEAALQSEGRTNVLKLGEVRLRGRKRLMSGWQLTHMEPSKVRCGRRIPLFVSTPQFRISEFNREGYQSTLDISAVVTRLQLIMPIDKNADIILSIRTMNGNKKT</sequence>
<feature type="region of interest" description="Disordered" evidence="13">
    <location>
        <begin position="108"/>
        <end position="132"/>
    </location>
</feature>
<dbReference type="PROSITE" id="PS00109">
    <property type="entry name" value="PROTEIN_KINASE_TYR"/>
    <property type="match status" value="1"/>
</dbReference>
<dbReference type="GO" id="GO:0008033">
    <property type="term" value="P:tRNA processing"/>
    <property type="evidence" value="ECO:0007669"/>
    <property type="project" value="UniProtKB-KW"/>
</dbReference>